<feature type="domain" description="Rhodanese" evidence="2">
    <location>
        <begin position="385"/>
        <end position="474"/>
    </location>
</feature>
<dbReference type="GO" id="GO:0070813">
    <property type="term" value="P:hydrogen sulfide metabolic process"/>
    <property type="evidence" value="ECO:0007669"/>
    <property type="project" value="TreeGrafter"/>
</dbReference>
<dbReference type="SMART" id="SM00849">
    <property type="entry name" value="Lactamase_B"/>
    <property type="match status" value="1"/>
</dbReference>
<dbReference type="PANTHER" id="PTHR43084">
    <property type="entry name" value="PERSULFIDE DIOXYGENASE ETHE1"/>
    <property type="match status" value="1"/>
</dbReference>
<dbReference type="EMBL" id="UINC01000366">
    <property type="protein sequence ID" value="SUZ54077.1"/>
    <property type="molecule type" value="Genomic_DNA"/>
</dbReference>
<dbReference type="GO" id="GO:0046872">
    <property type="term" value="F:metal ion binding"/>
    <property type="evidence" value="ECO:0007669"/>
    <property type="project" value="UniProtKB-KW"/>
</dbReference>
<dbReference type="SUPFAM" id="SSF52821">
    <property type="entry name" value="Rhodanese/Cell cycle control phosphatase"/>
    <property type="match status" value="2"/>
</dbReference>
<proteinExistence type="predicted"/>
<reference evidence="3" key="1">
    <citation type="submission" date="2018-05" db="EMBL/GenBank/DDBJ databases">
        <authorList>
            <person name="Lanie J.A."/>
            <person name="Ng W.-L."/>
            <person name="Kazmierczak K.M."/>
            <person name="Andrzejewski T.M."/>
            <person name="Davidsen T.M."/>
            <person name="Wayne K.J."/>
            <person name="Tettelin H."/>
            <person name="Glass J.I."/>
            <person name="Rusch D."/>
            <person name="Podicherti R."/>
            <person name="Tsui H.-C.T."/>
            <person name="Winkler M.E."/>
        </authorList>
    </citation>
    <scope>NUCLEOTIDE SEQUENCE</scope>
</reference>
<dbReference type="InterPro" id="IPR051682">
    <property type="entry name" value="Mito_Persulfide_Diox"/>
</dbReference>
<dbReference type="Pfam" id="PF00581">
    <property type="entry name" value="Rhodanese"/>
    <property type="match status" value="1"/>
</dbReference>
<dbReference type="Gene3D" id="3.40.250.10">
    <property type="entry name" value="Rhodanese-like domain"/>
    <property type="match status" value="2"/>
</dbReference>
<dbReference type="Gene3D" id="3.60.15.10">
    <property type="entry name" value="Ribonuclease Z/Hydroxyacylglutathione hydrolase-like"/>
    <property type="match status" value="1"/>
</dbReference>
<dbReference type="InterPro" id="IPR001279">
    <property type="entry name" value="Metallo-B-lactamas"/>
</dbReference>
<dbReference type="InterPro" id="IPR036873">
    <property type="entry name" value="Rhodanese-like_dom_sf"/>
</dbReference>
<name>A0A381NHR3_9ZZZZ</name>
<keyword evidence="1" id="KW-0479">Metal-binding</keyword>
<protein>
    <recommendedName>
        <fullName evidence="2">Rhodanese domain-containing protein</fullName>
    </recommendedName>
</protein>
<dbReference type="InterPro" id="IPR001763">
    <property type="entry name" value="Rhodanese-like_dom"/>
</dbReference>
<dbReference type="Pfam" id="PF00753">
    <property type="entry name" value="Lactamase_B"/>
    <property type="match status" value="1"/>
</dbReference>
<accession>A0A381NHR3</accession>
<dbReference type="GO" id="GO:0050313">
    <property type="term" value="F:sulfur dioxygenase activity"/>
    <property type="evidence" value="ECO:0007669"/>
    <property type="project" value="InterPro"/>
</dbReference>
<dbReference type="InterPro" id="IPR044528">
    <property type="entry name" value="POD-like_MBL-fold"/>
</dbReference>
<dbReference type="CDD" id="cd07724">
    <property type="entry name" value="POD-like_MBL-fold"/>
    <property type="match status" value="1"/>
</dbReference>
<evidence type="ECO:0000259" key="2">
    <source>
        <dbReference type="PROSITE" id="PS50206"/>
    </source>
</evidence>
<evidence type="ECO:0000256" key="1">
    <source>
        <dbReference type="ARBA" id="ARBA00022723"/>
    </source>
</evidence>
<dbReference type="AlphaFoldDB" id="A0A381NHR3"/>
<gene>
    <name evidence="3" type="ORF">METZ01_LOCUS6931</name>
</gene>
<dbReference type="PROSITE" id="PS50206">
    <property type="entry name" value="RHODANESE_3"/>
    <property type="match status" value="2"/>
</dbReference>
<dbReference type="CDD" id="cd00158">
    <property type="entry name" value="RHOD"/>
    <property type="match status" value="2"/>
</dbReference>
<sequence length="481" mass="52617">MLLRRFYEDKLAQASYMIGCQATGAALVVDPHRDSEVYLRAAAEEGLAITHVSETHIHADYLSGARQLARRLDATLLLSGEGGREWQYAFIGEERTQAVHDGDEIEVGNVGIEILHTPGHTPEHISFMITDRAASPEPLGVLTGDFIFVGDVGRPDLLEKAAGVPDSMVASACSLFESISRFRHFPEHLQIWPGHGAGSACGKALGSVPSSTLGYEKLANWAFQCETEEEFVSRVLEGQPESPTYFEKMKQVNRDGPPILDGLPVFERLEQRALHDVLLSDHAAVVDIRQASAFRAGHLPGTISIPLSKDFPTWCGWLLPYDRPIYLVAENCDATNEAARDLALVGIDNLEGFFDVKALEWWSAECGNLKKTTSISWDEAEQAVVEEKASVVDVRGLSEWNEGSVPGVKHIHLGYLGTTGLSRLPRGCPLLLYCRSGYRSGIGTSILEAAGFNDVRNIDGGILDRMKRGLPIEQGVSPDKE</sequence>
<dbReference type="GO" id="GO:0006749">
    <property type="term" value="P:glutathione metabolic process"/>
    <property type="evidence" value="ECO:0007669"/>
    <property type="project" value="InterPro"/>
</dbReference>
<feature type="domain" description="Rhodanese" evidence="2">
    <location>
        <begin position="279"/>
        <end position="371"/>
    </location>
</feature>
<evidence type="ECO:0000313" key="3">
    <source>
        <dbReference type="EMBL" id="SUZ54077.1"/>
    </source>
</evidence>
<dbReference type="PANTHER" id="PTHR43084:SF1">
    <property type="entry name" value="PERSULFIDE DIOXYGENASE ETHE1, MITOCHONDRIAL"/>
    <property type="match status" value="1"/>
</dbReference>
<dbReference type="SMART" id="SM00450">
    <property type="entry name" value="RHOD"/>
    <property type="match status" value="2"/>
</dbReference>
<dbReference type="FunFam" id="3.60.15.10:FF:000030">
    <property type="entry name" value="Metallo-beta-lactamase family protein"/>
    <property type="match status" value="1"/>
</dbReference>
<dbReference type="SUPFAM" id="SSF56281">
    <property type="entry name" value="Metallo-hydrolase/oxidoreductase"/>
    <property type="match status" value="1"/>
</dbReference>
<organism evidence="3">
    <name type="scientific">marine metagenome</name>
    <dbReference type="NCBI Taxonomy" id="408172"/>
    <lineage>
        <taxon>unclassified sequences</taxon>
        <taxon>metagenomes</taxon>
        <taxon>ecological metagenomes</taxon>
    </lineage>
</organism>
<dbReference type="InterPro" id="IPR036866">
    <property type="entry name" value="RibonucZ/Hydroxyglut_hydro"/>
</dbReference>